<organism evidence="1 2">
    <name type="scientific">Auriscalpium vulgare</name>
    <dbReference type="NCBI Taxonomy" id="40419"/>
    <lineage>
        <taxon>Eukaryota</taxon>
        <taxon>Fungi</taxon>
        <taxon>Dikarya</taxon>
        <taxon>Basidiomycota</taxon>
        <taxon>Agaricomycotina</taxon>
        <taxon>Agaricomycetes</taxon>
        <taxon>Russulales</taxon>
        <taxon>Auriscalpiaceae</taxon>
        <taxon>Auriscalpium</taxon>
    </lineage>
</organism>
<protein>
    <submittedName>
        <fullName evidence="1">Uncharacterized protein</fullName>
    </submittedName>
</protein>
<evidence type="ECO:0000313" key="2">
    <source>
        <dbReference type="Proteomes" id="UP000814033"/>
    </source>
</evidence>
<comment type="caution">
    <text evidence="1">The sequence shown here is derived from an EMBL/GenBank/DDBJ whole genome shotgun (WGS) entry which is preliminary data.</text>
</comment>
<sequence>MDTQKMHNFGEGSPTSTTEAWLSTFRLQLSHVDSGSPEMLPALFNERAATNSLLSIVDAQINACAPVSRLPSELVVTIQWTPVASCRWRRSCRCCMRPATWEPLVPDVVCHHGTWDIRPRISRHTGVSSWTI</sequence>
<evidence type="ECO:0000313" key="1">
    <source>
        <dbReference type="EMBL" id="KAI0044076.1"/>
    </source>
</evidence>
<dbReference type="Proteomes" id="UP000814033">
    <property type="component" value="Unassembled WGS sequence"/>
</dbReference>
<name>A0ACB8RK34_9AGAM</name>
<accession>A0ACB8RK34</accession>
<gene>
    <name evidence="1" type="ORF">FA95DRAFT_305611</name>
</gene>
<reference evidence="1" key="2">
    <citation type="journal article" date="2022" name="New Phytol.">
        <title>Evolutionary transition to the ectomycorrhizal habit in the genomes of a hyperdiverse lineage of mushroom-forming fungi.</title>
        <authorList>
            <person name="Looney B."/>
            <person name="Miyauchi S."/>
            <person name="Morin E."/>
            <person name="Drula E."/>
            <person name="Courty P.E."/>
            <person name="Kohler A."/>
            <person name="Kuo A."/>
            <person name="LaButti K."/>
            <person name="Pangilinan J."/>
            <person name="Lipzen A."/>
            <person name="Riley R."/>
            <person name="Andreopoulos W."/>
            <person name="He G."/>
            <person name="Johnson J."/>
            <person name="Nolan M."/>
            <person name="Tritt A."/>
            <person name="Barry K.W."/>
            <person name="Grigoriev I.V."/>
            <person name="Nagy L.G."/>
            <person name="Hibbett D."/>
            <person name="Henrissat B."/>
            <person name="Matheny P.B."/>
            <person name="Labbe J."/>
            <person name="Martin F.M."/>
        </authorList>
    </citation>
    <scope>NUCLEOTIDE SEQUENCE</scope>
    <source>
        <strain evidence="1">FP105234-sp</strain>
    </source>
</reference>
<reference evidence="1" key="1">
    <citation type="submission" date="2021-02" db="EMBL/GenBank/DDBJ databases">
        <authorList>
            <consortium name="DOE Joint Genome Institute"/>
            <person name="Ahrendt S."/>
            <person name="Looney B.P."/>
            <person name="Miyauchi S."/>
            <person name="Morin E."/>
            <person name="Drula E."/>
            <person name="Courty P.E."/>
            <person name="Chicoki N."/>
            <person name="Fauchery L."/>
            <person name="Kohler A."/>
            <person name="Kuo A."/>
            <person name="Labutti K."/>
            <person name="Pangilinan J."/>
            <person name="Lipzen A."/>
            <person name="Riley R."/>
            <person name="Andreopoulos W."/>
            <person name="He G."/>
            <person name="Johnson J."/>
            <person name="Barry K.W."/>
            <person name="Grigoriev I.V."/>
            <person name="Nagy L."/>
            <person name="Hibbett D."/>
            <person name="Henrissat B."/>
            <person name="Matheny P.B."/>
            <person name="Labbe J."/>
            <person name="Martin F."/>
        </authorList>
    </citation>
    <scope>NUCLEOTIDE SEQUENCE</scope>
    <source>
        <strain evidence="1">FP105234-sp</strain>
    </source>
</reference>
<keyword evidence="2" id="KW-1185">Reference proteome</keyword>
<dbReference type="EMBL" id="MU275995">
    <property type="protein sequence ID" value="KAI0044076.1"/>
    <property type="molecule type" value="Genomic_DNA"/>
</dbReference>
<proteinExistence type="predicted"/>